<protein>
    <submittedName>
        <fullName evidence="3">Hypothetical secreted protein</fullName>
    </submittedName>
</protein>
<name>A0A1D3K6W8_PSEVE</name>
<dbReference type="Proteomes" id="UP000245431">
    <property type="component" value="Chromosome PVE_r2"/>
</dbReference>
<proteinExistence type="predicted"/>
<evidence type="ECO:0000313" key="4">
    <source>
        <dbReference type="Proteomes" id="UP000245431"/>
    </source>
</evidence>
<feature type="compositionally biased region" description="Basic and acidic residues" evidence="1">
    <location>
        <begin position="35"/>
        <end position="66"/>
    </location>
</feature>
<dbReference type="EMBL" id="LT599584">
    <property type="protein sequence ID" value="SBW84078.1"/>
    <property type="molecule type" value="Genomic_DNA"/>
</dbReference>
<organism evidence="3 4">
    <name type="scientific">Pseudomonas veronii 1YdBTEX2</name>
    <dbReference type="NCBI Taxonomy" id="1295141"/>
    <lineage>
        <taxon>Bacteria</taxon>
        <taxon>Pseudomonadati</taxon>
        <taxon>Pseudomonadota</taxon>
        <taxon>Gammaproteobacteria</taxon>
        <taxon>Pseudomonadales</taxon>
        <taxon>Pseudomonadaceae</taxon>
        <taxon>Pseudomonas</taxon>
    </lineage>
</organism>
<evidence type="ECO:0000256" key="1">
    <source>
        <dbReference type="SAM" id="MobiDB-lite"/>
    </source>
</evidence>
<feature type="chain" id="PRO_5008916529" evidence="2">
    <location>
        <begin position="23"/>
        <end position="80"/>
    </location>
</feature>
<dbReference type="PROSITE" id="PS51257">
    <property type="entry name" value="PROKAR_LIPOPROTEIN"/>
    <property type="match status" value="1"/>
</dbReference>
<sequence>MKNKVTIALALLISVAACGASAGAGGNGSGNPKNDAGHPTKEPIARYIWKEGKLVPNPERSEDTAKPVDQQSASIDVEKP</sequence>
<reference evidence="4" key="1">
    <citation type="submission" date="2016-07" db="EMBL/GenBank/DDBJ databases">
        <authorList>
            <person name="Florea S."/>
            <person name="Webb J.S."/>
            <person name="Jaromczyk J."/>
            <person name="Schardl C.L."/>
        </authorList>
    </citation>
    <scope>NUCLEOTIDE SEQUENCE [LARGE SCALE GENOMIC DNA]</scope>
    <source>
        <strain evidence="4">1YdBTEX2</strain>
    </source>
</reference>
<gene>
    <name evidence="3" type="ORF">PVE_R2G0048</name>
</gene>
<evidence type="ECO:0000256" key="2">
    <source>
        <dbReference type="SAM" id="SignalP"/>
    </source>
</evidence>
<evidence type="ECO:0000313" key="3">
    <source>
        <dbReference type="EMBL" id="SBW84078.1"/>
    </source>
</evidence>
<accession>A0A1D3K6W8</accession>
<keyword evidence="2" id="KW-0732">Signal</keyword>
<feature type="signal peptide" evidence="2">
    <location>
        <begin position="1"/>
        <end position="22"/>
    </location>
</feature>
<dbReference type="AlphaFoldDB" id="A0A1D3K6W8"/>
<feature type="region of interest" description="Disordered" evidence="1">
    <location>
        <begin position="22"/>
        <end position="80"/>
    </location>
</feature>